<dbReference type="AlphaFoldDB" id="A0A850H4N9"/>
<organism evidence="1 2">
    <name type="scientific">Qipengyuania atrilutea</name>
    <dbReference type="NCBI Taxonomy" id="2744473"/>
    <lineage>
        <taxon>Bacteria</taxon>
        <taxon>Pseudomonadati</taxon>
        <taxon>Pseudomonadota</taxon>
        <taxon>Alphaproteobacteria</taxon>
        <taxon>Sphingomonadales</taxon>
        <taxon>Erythrobacteraceae</taxon>
        <taxon>Qipengyuania</taxon>
    </lineage>
</organism>
<dbReference type="EMBL" id="JABWGV010000002">
    <property type="protein sequence ID" value="NVD44833.1"/>
    <property type="molecule type" value="Genomic_DNA"/>
</dbReference>
<dbReference type="Pfam" id="PF20561">
    <property type="entry name" value="DUF6771"/>
    <property type="match status" value="1"/>
</dbReference>
<proteinExistence type="predicted"/>
<keyword evidence="2" id="KW-1185">Reference proteome</keyword>
<dbReference type="InterPro" id="IPR046662">
    <property type="entry name" value="DUF6771"/>
</dbReference>
<dbReference type="Proteomes" id="UP000561438">
    <property type="component" value="Unassembled WGS sequence"/>
</dbReference>
<sequence length="63" mass="6580">MTQPDSTALAQALLAAPQWALSGLASPWQGLREDAAREVAETILGVSGASEVLPDPRQITLPL</sequence>
<evidence type="ECO:0000313" key="2">
    <source>
        <dbReference type="Proteomes" id="UP000561438"/>
    </source>
</evidence>
<protein>
    <submittedName>
        <fullName evidence="1">Uncharacterized protein</fullName>
    </submittedName>
</protein>
<dbReference type="RefSeq" id="WP_176267128.1">
    <property type="nucleotide sequence ID" value="NZ_JABWGV010000002.1"/>
</dbReference>
<comment type="caution">
    <text evidence="1">The sequence shown here is derived from an EMBL/GenBank/DDBJ whole genome shotgun (WGS) entry which is preliminary data.</text>
</comment>
<gene>
    <name evidence="1" type="ORF">HUV48_07335</name>
</gene>
<name>A0A850H4N9_9SPHN</name>
<reference evidence="1 2" key="1">
    <citation type="submission" date="2020-06" db="EMBL/GenBank/DDBJ databases">
        <title>Altererythrobacter sp. HHU K3-1.</title>
        <authorList>
            <person name="Zhang D."/>
            <person name="Xue H."/>
        </authorList>
    </citation>
    <scope>NUCLEOTIDE SEQUENCE [LARGE SCALE GENOMIC DNA]</scope>
    <source>
        <strain evidence="1 2">HHU K3-1</strain>
    </source>
</reference>
<evidence type="ECO:0000313" key="1">
    <source>
        <dbReference type="EMBL" id="NVD44833.1"/>
    </source>
</evidence>
<accession>A0A850H4N9</accession>